<name>A0AA36DRH8_CYLNA</name>
<protein>
    <recommendedName>
        <fullName evidence="3">Integrase catalytic domain-containing protein</fullName>
    </recommendedName>
</protein>
<evidence type="ECO:0000313" key="2">
    <source>
        <dbReference type="Proteomes" id="UP001176961"/>
    </source>
</evidence>
<evidence type="ECO:0000313" key="1">
    <source>
        <dbReference type="EMBL" id="CAJ0591334.1"/>
    </source>
</evidence>
<dbReference type="InterPro" id="IPR036397">
    <property type="entry name" value="RNaseH_sf"/>
</dbReference>
<gene>
    <name evidence="1" type="ORF">CYNAS_LOCUS3317</name>
</gene>
<dbReference type="Gene3D" id="3.30.420.10">
    <property type="entry name" value="Ribonuclease H-like superfamily/Ribonuclease H"/>
    <property type="match status" value="1"/>
</dbReference>
<dbReference type="SUPFAM" id="SSF53098">
    <property type="entry name" value="Ribonuclease H-like"/>
    <property type="match status" value="1"/>
</dbReference>
<comment type="caution">
    <text evidence="1">The sequence shown here is derived from an EMBL/GenBank/DDBJ whole genome shotgun (WGS) entry which is preliminary data.</text>
</comment>
<proteinExistence type="predicted"/>
<dbReference type="Proteomes" id="UP001176961">
    <property type="component" value="Unassembled WGS sequence"/>
</dbReference>
<dbReference type="AlphaFoldDB" id="A0AA36DRH8"/>
<evidence type="ECO:0008006" key="3">
    <source>
        <dbReference type="Google" id="ProtNLM"/>
    </source>
</evidence>
<dbReference type="EMBL" id="CATQJL010000001">
    <property type="protein sequence ID" value="CAJ0591334.1"/>
    <property type="molecule type" value="Genomic_DNA"/>
</dbReference>
<organism evidence="1 2">
    <name type="scientific">Cylicocyclus nassatus</name>
    <name type="common">Nematode worm</name>
    <dbReference type="NCBI Taxonomy" id="53992"/>
    <lineage>
        <taxon>Eukaryota</taxon>
        <taxon>Metazoa</taxon>
        <taxon>Ecdysozoa</taxon>
        <taxon>Nematoda</taxon>
        <taxon>Chromadorea</taxon>
        <taxon>Rhabditida</taxon>
        <taxon>Rhabditina</taxon>
        <taxon>Rhabditomorpha</taxon>
        <taxon>Strongyloidea</taxon>
        <taxon>Strongylidae</taxon>
        <taxon>Cylicocyclus</taxon>
    </lineage>
</organism>
<keyword evidence="2" id="KW-1185">Reference proteome</keyword>
<dbReference type="GO" id="GO:0003676">
    <property type="term" value="F:nucleic acid binding"/>
    <property type="evidence" value="ECO:0007669"/>
    <property type="project" value="InterPro"/>
</dbReference>
<reference evidence="1" key="1">
    <citation type="submission" date="2023-07" db="EMBL/GenBank/DDBJ databases">
        <authorList>
            <consortium name="CYATHOMIX"/>
        </authorList>
    </citation>
    <scope>NUCLEOTIDE SEQUENCE</scope>
    <source>
        <strain evidence="1">N/A</strain>
    </source>
</reference>
<sequence length="232" mass="26696">MTTSKERDNFYEVSLDISPIVTPGDFSAAELIVIREHYREVPQQLHGSQLKKLRTRQEGDGTEVAEDSLVDGFVESQNINWSFITPYSPWKGGFYERLVGSVKSCLKKTVRRETLDLWLFETLILEIEAVLNTRPLFPANSADLNTDLVIRPIDLINPQFRLGRLTYSMPQKIETSSRDHYESLQTQDDSYRSILITSGIYRTVNILPRSQDDKRRAPRNTLVAMDRRASEI</sequence>
<dbReference type="InterPro" id="IPR012337">
    <property type="entry name" value="RNaseH-like_sf"/>
</dbReference>
<accession>A0AA36DRH8</accession>